<evidence type="ECO:0000256" key="1">
    <source>
        <dbReference type="SAM" id="Phobius"/>
    </source>
</evidence>
<dbReference type="SUPFAM" id="SSF81321">
    <property type="entry name" value="Family A G protein-coupled receptor-like"/>
    <property type="match status" value="1"/>
</dbReference>
<evidence type="ECO:0000313" key="3">
    <source>
        <dbReference type="Proteomes" id="UP000095282"/>
    </source>
</evidence>
<keyword evidence="1" id="KW-0472">Membrane</keyword>
<dbReference type="eggNOG" id="ENOG502TG76">
    <property type="taxonomic scope" value="Eukaryota"/>
</dbReference>
<dbReference type="WBParaSite" id="Csp11.Scaffold629.g15436.t2">
    <property type="protein sequence ID" value="Csp11.Scaffold629.g15436.t2"/>
    <property type="gene ID" value="Csp11.Scaffold629.g15436"/>
</dbReference>
<accession>A0A1I7U6T3</accession>
<feature type="transmembrane region" description="Helical" evidence="1">
    <location>
        <begin position="177"/>
        <end position="196"/>
    </location>
</feature>
<feature type="transmembrane region" description="Helical" evidence="1">
    <location>
        <begin position="208"/>
        <end position="233"/>
    </location>
</feature>
<evidence type="ECO:0000313" key="4">
    <source>
        <dbReference type="WBParaSite" id="Csp11.Scaffold629.g15436.t2"/>
    </source>
</evidence>
<feature type="transmembrane region" description="Helical" evidence="1">
    <location>
        <begin position="138"/>
        <end position="156"/>
    </location>
</feature>
<keyword evidence="1" id="KW-0812">Transmembrane</keyword>
<dbReference type="AlphaFoldDB" id="A0A1I7U6T3"/>
<feature type="transmembrane region" description="Helical" evidence="1">
    <location>
        <begin position="12"/>
        <end position="33"/>
    </location>
</feature>
<evidence type="ECO:0000259" key="2">
    <source>
        <dbReference type="Pfam" id="PF10328"/>
    </source>
</evidence>
<organism evidence="3 4">
    <name type="scientific">Caenorhabditis tropicalis</name>
    <dbReference type="NCBI Taxonomy" id="1561998"/>
    <lineage>
        <taxon>Eukaryota</taxon>
        <taxon>Metazoa</taxon>
        <taxon>Ecdysozoa</taxon>
        <taxon>Nematoda</taxon>
        <taxon>Chromadorea</taxon>
        <taxon>Rhabditida</taxon>
        <taxon>Rhabditina</taxon>
        <taxon>Rhabditomorpha</taxon>
        <taxon>Rhabditoidea</taxon>
        <taxon>Rhabditidae</taxon>
        <taxon>Peloderinae</taxon>
        <taxon>Caenorhabditis</taxon>
    </lineage>
</organism>
<dbReference type="Gene3D" id="1.20.1070.10">
    <property type="entry name" value="Rhodopsin 7-helix transmembrane proteins"/>
    <property type="match status" value="1"/>
</dbReference>
<sequence>MLLTLIKSFFDAIYLTVYFVYITPMIVLDIKFMMNHSNIAGYILIVCYEISIHTHFLTSLNRFNAVFFPFSYINTFRTRATVAYLIVIFIFSFGMMTTVIYGFGCQLEYNPNTWVSFYDVTIPICRWYAFYADFLKNLILVFTDTIIDVITLLKVQKMRKQFRDGKRSENYTKKEMDFLKQTLGQAVFYLMGYASYLMVPEMKSNKYVAFFMSLFSWALIAMIDGFFTIVYNSEIRKKIAFRREICVVSTVVSLNVN</sequence>
<keyword evidence="3" id="KW-1185">Reference proteome</keyword>
<dbReference type="Pfam" id="PF10328">
    <property type="entry name" value="7TM_GPCR_Srx"/>
    <property type="match status" value="1"/>
</dbReference>
<dbReference type="PANTHER" id="PTHR23017">
    <property type="entry name" value="SERPENTINE RECEPTOR, CLASS X"/>
    <property type="match status" value="1"/>
</dbReference>
<dbReference type="Proteomes" id="UP000095282">
    <property type="component" value="Unplaced"/>
</dbReference>
<dbReference type="PANTHER" id="PTHR23017:SF43">
    <property type="entry name" value="G-PROTEIN COUPLED RECEPTORS FAMILY 1 PROFILE DOMAIN-CONTAINING PROTEIN"/>
    <property type="match status" value="1"/>
</dbReference>
<dbReference type="InterPro" id="IPR019430">
    <property type="entry name" value="7TM_GPCR_serpentine_rcpt_Srx"/>
</dbReference>
<proteinExistence type="predicted"/>
<dbReference type="CDD" id="cd00637">
    <property type="entry name" value="7tm_classA_rhodopsin-like"/>
    <property type="match status" value="1"/>
</dbReference>
<feature type="transmembrane region" description="Helical" evidence="1">
    <location>
        <begin position="39"/>
        <end position="60"/>
    </location>
</feature>
<reference evidence="4" key="1">
    <citation type="submission" date="2016-11" db="UniProtKB">
        <authorList>
            <consortium name="WormBaseParasite"/>
        </authorList>
    </citation>
    <scope>IDENTIFICATION</scope>
</reference>
<feature type="domain" description="7TM GPCR serpentine receptor class x (Srx)" evidence="2">
    <location>
        <begin position="2"/>
        <end position="232"/>
    </location>
</feature>
<name>A0A1I7U6T3_9PELO</name>
<protein>
    <submittedName>
        <fullName evidence="4">7TM_GPCR_Srx domain-containing protein</fullName>
    </submittedName>
</protein>
<keyword evidence="1" id="KW-1133">Transmembrane helix</keyword>
<feature type="transmembrane region" description="Helical" evidence="1">
    <location>
        <begin position="81"/>
        <end position="104"/>
    </location>
</feature>